<evidence type="ECO:0000259" key="1">
    <source>
        <dbReference type="Pfam" id="PF13302"/>
    </source>
</evidence>
<dbReference type="Pfam" id="PF13302">
    <property type="entry name" value="Acetyltransf_3"/>
    <property type="match status" value="1"/>
</dbReference>
<reference evidence="2" key="1">
    <citation type="submission" date="2022-11" db="EMBL/GenBank/DDBJ databases">
        <title>Nonomuraea corallina sp. nov., a new species of the genus Nonomuraea isolated from sea side sediment in Thai sea.</title>
        <authorList>
            <person name="Ngamcharungchit C."/>
            <person name="Matsumoto A."/>
            <person name="Suriyachadkun C."/>
            <person name="Panbangred W."/>
            <person name="Inahashi Y."/>
            <person name="Intra B."/>
        </authorList>
    </citation>
    <scope>NUCLEOTIDE SEQUENCE</scope>
    <source>
        <strain evidence="2">MCN248</strain>
    </source>
</reference>
<evidence type="ECO:0000313" key="3">
    <source>
        <dbReference type="Proteomes" id="UP001144036"/>
    </source>
</evidence>
<dbReference type="EMBL" id="JAPNNL010000081">
    <property type="protein sequence ID" value="MDA0635766.1"/>
    <property type="molecule type" value="Genomic_DNA"/>
</dbReference>
<keyword evidence="3" id="KW-1185">Reference proteome</keyword>
<dbReference type="Proteomes" id="UP001144036">
    <property type="component" value="Unassembled WGS sequence"/>
</dbReference>
<feature type="domain" description="N-acetyltransferase" evidence="1">
    <location>
        <begin position="54"/>
        <end position="121"/>
    </location>
</feature>
<proteinExistence type="predicted"/>
<organism evidence="2 3">
    <name type="scientific">Nonomuraea corallina</name>
    <dbReference type="NCBI Taxonomy" id="2989783"/>
    <lineage>
        <taxon>Bacteria</taxon>
        <taxon>Bacillati</taxon>
        <taxon>Actinomycetota</taxon>
        <taxon>Actinomycetes</taxon>
        <taxon>Streptosporangiales</taxon>
        <taxon>Streptosporangiaceae</taxon>
        <taxon>Nonomuraea</taxon>
    </lineage>
</organism>
<gene>
    <name evidence="2" type="ORF">OUY22_20290</name>
</gene>
<comment type="caution">
    <text evidence="2">The sequence shown here is derived from an EMBL/GenBank/DDBJ whole genome shotgun (WGS) entry which is preliminary data.</text>
</comment>
<evidence type="ECO:0000313" key="2">
    <source>
        <dbReference type="EMBL" id="MDA0635766.1"/>
    </source>
</evidence>
<protein>
    <submittedName>
        <fullName evidence="2">GNAT family protein</fullName>
    </submittedName>
</protein>
<sequence>MRIFPHLQSRRIRLRPAGARDSIKLYELLLGLGLNTLPSPDDFVSAFGRGVTASFLVETPGGDFLGFCSLHGMSPAGHHVEGGIYMSPENSANGVGAEASLLMINYAFAMWNVRKVYFQTTEASLSAIGGDLKVSHKEGILSGHQYFSGQHWDVHVFAIYREEWDQFCAHAVERLVRDRPRAPAARHAPA</sequence>
<dbReference type="RefSeq" id="WP_270156618.1">
    <property type="nucleotide sequence ID" value="NZ_JAPNNL010000081.1"/>
</dbReference>
<dbReference type="SUPFAM" id="SSF55729">
    <property type="entry name" value="Acyl-CoA N-acyltransferases (Nat)"/>
    <property type="match status" value="1"/>
</dbReference>
<dbReference type="InterPro" id="IPR016181">
    <property type="entry name" value="Acyl_CoA_acyltransferase"/>
</dbReference>
<name>A0ABT4SEX9_9ACTN</name>
<dbReference type="InterPro" id="IPR000182">
    <property type="entry name" value="GNAT_dom"/>
</dbReference>
<accession>A0ABT4SEX9</accession>
<dbReference type="Gene3D" id="3.40.630.30">
    <property type="match status" value="1"/>
</dbReference>